<dbReference type="InterPro" id="IPR020084">
    <property type="entry name" value="NUDIX_hydrolase_CS"/>
</dbReference>
<evidence type="ECO:0000256" key="2">
    <source>
        <dbReference type="ARBA" id="ARBA00022801"/>
    </source>
</evidence>
<evidence type="ECO:0000256" key="1">
    <source>
        <dbReference type="ARBA" id="ARBA00001946"/>
    </source>
</evidence>
<proteinExistence type="predicted"/>
<evidence type="ECO:0000259" key="3">
    <source>
        <dbReference type="PROSITE" id="PS51462"/>
    </source>
</evidence>
<evidence type="ECO:0000313" key="4">
    <source>
        <dbReference type="EMBL" id="MCF6139365.1"/>
    </source>
</evidence>
<dbReference type="PANTHER" id="PTHR43046:SF2">
    <property type="entry name" value="8-OXO-DGTP DIPHOSPHATASE-RELATED"/>
    <property type="match status" value="1"/>
</dbReference>
<dbReference type="SUPFAM" id="SSF55811">
    <property type="entry name" value="Nudix"/>
    <property type="match status" value="1"/>
</dbReference>
<dbReference type="GO" id="GO:0016787">
    <property type="term" value="F:hydrolase activity"/>
    <property type="evidence" value="ECO:0007669"/>
    <property type="project" value="UniProtKB-KW"/>
</dbReference>
<dbReference type="Proteomes" id="UP001649381">
    <property type="component" value="Unassembled WGS sequence"/>
</dbReference>
<sequence>MWKGSAALCMNEGKVLMVLQGKPNEPKRWTIPSGGKHDGESDEACCLRELFEETGYKGDIKRRLHVKHGESYGIQVIVHYYEVDIVGGRPTIQDPDELIHEIRWITSSELHKLDLSFPEDLAFLVEELEKCDSNFVTLE</sequence>
<comment type="cofactor">
    <cofactor evidence="1">
        <name>Mg(2+)</name>
        <dbReference type="ChEBI" id="CHEBI:18420"/>
    </cofactor>
</comment>
<organism evidence="4 5">
    <name type="scientific">Pseudalkalibacillus berkeleyi</name>
    <dbReference type="NCBI Taxonomy" id="1069813"/>
    <lineage>
        <taxon>Bacteria</taxon>
        <taxon>Bacillati</taxon>
        <taxon>Bacillota</taxon>
        <taxon>Bacilli</taxon>
        <taxon>Bacillales</taxon>
        <taxon>Fictibacillaceae</taxon>
        <taxon>Pseudalkalibacillus</taxon>
    </lineage>
</organism>
<keyword evidence="2 4" id="KW-0378">Hydrolase</keyword>
<dbReference type="Gene3D" id="3.90.79.10">
    <property type="entry name" value="Nucleoside Triphosphate Pyrophosphohydrolase"/>
    <property type="match status" value="1"/>
</dbReference>
<comment type="caution">
    <text evidence="4">The sequence shown here is derived from an EMBL/GenBank/DDBJ whole genome shotgun (WGS) entry which is preliminary data.</text>
</comment>
<name>A0ABS9H5X2_9BACL</name>
<dbReference type="PROSITE" id="PS00893">
    <property type="entry name" value="NUDIX_BOX"/>
    <property type="match status" value="1"/>
</dbReference>
<dbReference type="Pfam" id="PF00293">
    <property type="entry name" value="NUDIX"/>
    <property type="match status" value="1"/>
</dbReference>
<gene>
    <name evidence="4" type="ORF">L2716_16690</name>
</gene>
<keyword evidence="5" id="KW-1185">Reference proteome</keyword>
<dbReference type="InterPro" id="IPR015797">
    <property type="entry name" value="NUDIX_hydrolase-like_dom_sf"/>
</dbReference>
<dbReference type="PROSITE" id="PS51462">
    <property type="entry name" value="NUDIX"/>
    <property type="match status" value="1"/>
</dbReference>
<dbReference type="CDD" id="cd02883">
    <property type="entry name" value="NUDIX_Hydrolase"/>
    <property type="match status" value="1"/>
</dbReference>
<feature type="domain" description="Nudix hydrolase" evidence="3">
    <location>
        <begin position="1"/>
        <end position="127"/>
    </location>
</feature>
<reference evidence="4 5" key="1">
    <citation type="submission" date="2022-01" db="EMBL/GenBank/DDBJ databases">
        <title>Alkalihalobacillus sp. EGI L200015, a novel bacterium isolated from a salt lake sediment.</title>
        <authorList>
            <person name="Gao L."/>
            <person name="Fang B.-Z."/>
            <person name="Li W.-J."/>
        </authorList>
    </citation>
    <scope>NUCLEOTIDE SEQUENCE [LARGE SCALE GENOMIC DNA]</scope>
    <source>
        <strain evidence="4 5">KCTC 12718</strain>
    </source>
</reference>
<evidence type="ECO:0000313" key="5">
    <source>
        <dbReference type="Proteomes" id="UP001649381"/>
    </source>
</evidence>
<dbReference type="PANTHER" id="PTHR43046">
    <property type="entry name" value="GDP-MANNOSE MANNOSYL HYDROLASE"/>
    <property type="match status" value="1"/>
</dbReference>
<protein>
    <submittedName>
        <fullName evidence="4">NUDIX hydrolase</fullName>
    </submittedName>
</protein>
<dbReference type="EMBL" id="JAKIJS010000003">
    <property type="protein sequence ID" value="MCF6139365.1"/>
    <property type="molecule type" value="Genomic_DNA"/>
</dbReference>
<accession>A0ABS9H5X2</accession>
<dbReference type="InterPro" id="IPR000086">
    <property type="entry name" value="NUDIX_hydrolase_dom"/>
</dbReference>